<dbReference type="Pfam" id="PF12680">
    <property type="entry name" value="SnoaL_2"/>
    <property type="match status" value="1"/>
</dbReference>
<protein>
    <submittedName>
        <fullName evidence="2">Ketosteroid isomerase-like protein</fullName>
    </submittedName>
</protein>
<dbReference type="Proteomes" id="UP000295705">
    <property type="component" value="Unassembled WGS sequence"/>
</dbReference>
<comment type="caution">
    <text evidence="2">The sequence shown here is derived from an EMBL/GenBank/DDBJ whole genome shotgun (WGS) entry which is preliminary data.</text>
</comment>
<keyword evidence="3" id="KW-1185">Reference proteome</keyword>
<dbReference type="Gene3D" id="3.10.450.50">
    <property type="match status" value="1"/>
</dbReference>
<proteinExistence type="predicted"/>
<dbReference type="SUPFAM" id="SSF54427">
    <property type="entry name" value="NTF2-like"/>
    <property type="match status" value="1"/>
</dbReference>
<keyword evidence="2" id="KW-0413">Isomerase</keyword>
<evidence type="ECO:0000313" key="2">
    <source>
        <dbReference type="EMBL" id="TDQ50879.1"/>
    </source>
</evidence>
<dbReference type="EMBL" id="SNYO01000009">
    <property type="protein sequence ID" value="TDQ50879.1"/>
    <property type="molecule type" value="Genomic_DNA"/>
</dbReference>
<sequence>MEGGDTDVVDRFFAALEAGDFAGVEALYHPEAVMWLNDGTERDVAGTLTVLKGLHAVVDGLRYEVARRHVVDGGVVQQHALCGRLPDGTEVRMPAAMYLEIADGRVRRIEEYLDSAHAAPIRAARGA</sequence>
<dbReference type="AlphaFoldDB" id="A0A4R6UXW8"/>
<evidence type="ECO:0000313" key="3">
    <source>
        <dbReference type="Proteomes" id="UP000295705"/>
    </source>
</evidence>
<accession>A0A4R6UXW8</accession>
<dbReference type="RefSeq" id="WP_133828946.1">
    <property type="nucleotide sequence ID" value="NZ_BAABHR010000003.1"/>
</dbReference>
<gene>
    <name evidence="2" type="ORF">EV188_10987</name>
</gene>
<dbReference type="InterPro" id="IPR037401">
    <property type="entry name" value="SnoaL-like"/>
</dbReference>
<dbReference type="OrthoDB" id="5493262at2"/>
<feature type="domain" description="SnoaL-like" evidence="1">
    <location>
        <begin position="9"/>
        <end position="108"/>
    </location>
</feature>
<reference evidence="2 3" key="1">
    <citation type="submission" date="2019-03" db="EMBL/GenBank/DDBJ databases">
        <title>Genomic Encyclopedia of Type Strains, Phase IV (KMG-IV): sequencing the most valuable type-strain genomes for metagenomic binning, comparative biology and taxonomic classification.</title>
        <authorList>
            <person name="Goeker M."/>
        </authorList>
    </citation>
    <scope>NUCLEOTIDE SEQUENCE [LARGE SCALE GENOMIC DNA]</scope>
    <source>
        <strain evidence="2 3">DSM 45775</strain>
    </source>
</reference>
<name>A0A4R6UXW8_9PSEU</name>
<dbReference type="GO" id="GO:0016853">
    <property type="term" value="F:isomerase activity"/>
    <property type="evidence" value="ECO:0007669"/>
    <property type="project" value="UniProtKB-KW"/>
</dbReference>
<evidence type="ECO:0000259" key="1">
    <source>
        <dbReference type="Pfam" id="PF12680"/>
    </source>
</evidence>
<organism evidence="2 3">
    <name type="scientific">Actinomycetospora succinea</name>
    <dbReference type="NCBI Taxonomy" id="663603"/>
    <lineage>
        <taxon>Bacteria</taxon>
        <taxon>Bacillati</taxon>
        <taxon>Actinomycetota</taxon>
        <taxon>Actinomycetes</taxon>
        <taxon>Pseudonocardiales</taxon>
        <taxon>Pseudonocardiaceae</taxon>
        <taxon>Actinomycetospora</taxon>
    </lineage>
</organism>
<dbReference type="InterPro" id="IPR032710">
    <property type="entry name" value="NTF2-like_dom_sf"/>
</dbReference>